<protein>
    <recommendedName>
        <fullName evidence="7">Orotidine 5'-phosphate decarboxylase</fullName>
        <ecNumber evidence="7">4.1.1.23</ecNumber>
    </recommendedName>
    <alternativeName>
        <fullName evidence="7">OMP decarboxylase</fullName>
        <shortName evidence="7">OMPDCase</shortName>
        <shortName evidence="7">OMPdecase</shortName>
    </alternativeName>
</protein>
<accession>A0ABW1S8T8</accession>
<keyword evidence="3 7" id="KW-0210">Decarboxylase</keyword>
<dbReference type="InterPro" id="IPR001754">
    <property type="entry name" value="OMPdeCOase_dom"/>
</dbReference>
<dbReference type="Gene3D" id="3.20.20.70">
    <property type="entry name" value="Aldolase class I"/>
    <property type="match status" value="1"/>
</dbReference>
<reference evidence="10" key="1">
    <citation type="journal article" date="2019" name="Int. J. Syst. Evol. Microbiol.">
        <title>The Global Catalogue of Microorganisms (GCM) 10K type strain sequencing project: providing services to taxonomists for standard genome sequencing and annotation.</title>
        <authorList>
            <consortium name="The Broad Institute Genomics Platform"/>
            <consortium name="The Broad Institute Genome Sequencing Center for Infectious Disease"/>
            <person name="Wu L."/>
            <person name="Ma J."/>
        </authorList>
    </citation>
    <scope>NUCLEOTIDE SEQUENCE [LARGE SCALE GENOMIC DNA]</scope>
    <source>
        <strain evidence="10">CGMCC-1.15741</strain>
    </source>
</reference>
<dbReference type="InterPro" id="IPR013785">
    <property type="entry name" value="Aldolase_TIM"/>
</dbReference>
<evidence type="ECO:0000256" key="7">
    <source>
        <dbReference type="HAMAP-Rule" id="MF_01215"/>
    </source>
</evidence>
<dbReference type="NCBIfam" id="TIGR02127">
    <property type="entry name" value="pyrF_sub2"/>
    <property type="match status" value="1"/>
</dbReference>
<keyword evidence="4 7" id="KW-0665">Pyrimidine biosynthesis</keyword>
<organism evidence="9 10">
    <name type="scientific">Ponticaulis profundi</name>
    <dbReference type="NCBI Taxonomy" id="2665222"/>
    <lineage>
        <taxon>Bacteria</taxon>
        <taxon>Pseudomonadati</taxon>
        <taxon>Pseudomonadota</taxon>
        <taxon>Alphaproteobacteria</taxon>
        <taxon>Hyphomonadales</taxon>
        <taxon>Hyphomonadaceae</taxon>
        <taxon>Ponticaulis</taxon>
    </lineage>
</organism>
<sequence length="300" mass="31564">MSVTTCFADRLMERVRTFGPLCVGIDPHPSMFPELFGKPSAGAIAVWADGIIEAAASQVACIKPQAAFFEAWGSPGMAALEHVCKTAHNAGLIVLLDAKRGDIGSTAQGYADAYLGENAVVANDALTVNPFMGLETLDPFINTAKDNGRGVIVLTRTSNPGASDFQEKEIDGEPLYMRLAKSLHDRTELLMGQKEDWSGLMMVIGATAPSEARQIREAAPKNVFLVPGYGAQGAGADQAVSGFLPGKDGTLEGGVVNASRSVNFPQAAQTAGTADAWQAGIREAIARAQDDLNKATRRGN</sequence>
<evidence type="ECO:0000256" key="2">
    <source>
        <dbReference type="ARBA" id="ARBA00008847"/>
    </source>
</evidence>
<evidence type="ECO:0000313" key="9">
    <source>
        <dbReference type="EMBL" id="MFC6198023.1"/>
    </source>
</evidence>
<dbReference type="EMBL" id="JBHSSW010000009">
    <property type="protein sequence ID" value="MFC6198023.1"/>
    <property type="molecule type" value="Genomic_DNA"/>
</dbReference>
<comment type="similarity">
    <text evidence="2 7">Belongs to the OMP decarboxylase family. Type 2 subfamily.</text>
</comment>
<dbReference type="HAMAP" id="MF_01215">
    <property type="entry name" value="OMPdecase_type2"/>
    <property type="match status" value="1"/>
</dbReference>
<dbReference type="PANTHER" id="PTHR43375">
    <property type="entry name" value="OROTIDINE 5'-PHOSPHATE DECARBOXYLASE"/>
    <property type="match status" value="1"/>
</dbReference>
<dbReference type="EC" id="4.1.1.23" evidence="7"/>
<evidence type="ECO:0000256" key="6">
    <source>
        <dbReference type="ARBA" id="ARBA00049157"/>
    </source>
</evidence>
<dbReference type="CDD" id="cd04725">
    <property type="entry name" value="OMP_decarboxylase_like"/>
    <property type="match status" value="1"/>
</dbReference>
<dbReference type="RefSeq" id="WP_377377786.1">
    <property type="nucleotide sequence ID" value="NZ_JBHSSW010000009.1"/>
</dbReference>
<evidence type="ECO:0000259" key="8">
    <source>
        <dbReference type="SMART" id="SM00934"/>
    </source>
</evidence>
<feature type="active site" description="Proton donor" evidence="7">
    <location>
        <position position="99"/>
    </location>
</feature>
<evidence type="ECO:0000256" key="3">
    <source>
        <dbReference type="ARBA" id="ARBA00022793"/>
    </source>
</evidence>
<dbReference type="InterPro" id="IPR011995">
    <property type="entry name" value="OMPdecase_type-2"/>
</dbReference>
<proteinExistence type="inferred from homology"/>
<name>A0ABW1S8T8_9PROT</name>
<feature type="domain" description="Orotidine 5'-phosphate decarboxylase" evidence="8">
    <location>
        <begin position="20"/>
        <end position="271"/>
    </location>
</feature>
<dbReference type="Proteomes" id="UP001596303">
    <property type="component" value="Unassembled WGS sequence"/>
</dbReference>
<keyword evidence="10" id="KW-1185">Reference proteome</keyword>
<evidence type="ECO:0000313" key="10">
    <source>
        <dbReference type="Proteomes" id="UP001596303"/>
    </source>
</evidence>
<comment type="caution">
    <text evidence="9">The sequence shown here is derived from an EMBL/GenBank/DDBJ whole genome shotgun (WGS) entry which is preliminary data.</text>
</comment>
<dbReference type="Pfam" id="PF00215">
    <property type="entry name" value="OMPdecase"/>
    <property type="match status" value="1"/>
</dbReference>
<evidence type="ECO:0000256" key="5">
    <source>
        <dbReference type="ARBA" id="ARBA00023239"/>
    </source>
</evidence>
<dbReference type="InterPro" id="IPR011060">
    <property type="entry name" value="RibuloseP-bd_barrel"/>
</dbReference>
<gene>
    <name evidence="7 9" type="primary">pyrF</name>
    <name evidence="9" type="ORF">ACFQDM_08035</name>
</gene>
<evidence type="ECO:0000256" key="4">
    <source>
        <dbReference type="ARBA" id="ARBA00022975"/>
    </source>
</evidence>
<dbReference type="PANTHER" id="PTHR43375:SF1">
    <property type="entry name" value="OROTIDINE 5'-PHOSPHATE DECARBOXYLASE"/>
    <property type="match status" value="1"/>
</dbReference>
<keyword evidence="5 7" id="KW-0456">Lyase</keyword>
<dbReference type="GO" id="GO:0004590">
    <property type="term" value="F:orotidine-5'-phosphate decarboxylase activity"/>
    <property type="evidence" value="ECO:0007669"/>
    <property type="project" value="UniProtKB-EC"/>
</dbReference>
<comment type="catalytic activity">
    <reaction evidence="6 7">
        <text>orotidine 5'-phosphate + H(+) = UMP + CO2</text>
        <dbReference type="Rhea" id="RHEA:11596"/>
        <dbReference type="ChEBI" id="CHEBI:15378"/>
        <dbReference type="ChEBI" id="CHEBI:16526"/>
        <dbReference type="ChEBI" id="CHEBI:57538"/>
        <dbReference type="ChEBI" id="CHEBI:57865"/>
        <dbReference type="EC" id="4.1.1.23"/>
    </reaction>
</comment>
<dbReference type="InterPro" id="IPR018089">
    <property type="entry name" value="OMPdecase_AS"/>
</dbReference>
<comment type="pathway">
    <text evidence="1 7">Pyrimidine metabolism; UMP biosynthesis via de novo pathway; UMP from orotate: step 2/2.</text>
</comment>
<dbReference type="PROSITE" id="PS00156">
    <property type="entry name" value="OMPDECASE"/>
    <property type="match status" value="1"/>
</dbReference>
<evidence type="ECO:0000256" key="1">
    <source>
        <dbReference type="ARBA" id="ARBA00004861"/>
    </source>
</evidence>
<dbReference type="SUPFAM" id="SSF51366">
    <property type="entry name" value="Ribulose-phoshate binding barrel"/>
    <property type="match status" value="1"/>
</dbReference>
<dbReference type="SMART" id="SM00934">
    <property type="entry name" value="OMPdecase"/>
    <property type="match status" value="1"/>
</dbReference>